<feature type="region of interest" description="Disordered" evidence="23">
    <location>
        <begin position="262"/>
        <end position="281"/>
    </location>
</feature>
<proteinExistence type="inferred from homology"/>
<evidence type="ECO:0000256" key="10">
    <source>
        <dbReference type="ARBA" id="ARBA00022723"/>
    </source>
</evidence>
<evidence type="ECO:0000256" key="2">
    <source>
        <dbReference type="ARBA" id="ARBA00004606"/>
    </source>
</evidence>
<dbReference type="AlphaFoldDB" id="A0AAD7RBN1"/>
<dbReference type="EC" id="2.4.1.122" evidence="6"/>
<keyword evidence="9" id="KW-0812">Transmembrane</keyword>
<dbReference type="EMBL" id="JAINUG010000371">
    <property type="protein sequence ID" value="KAJ8373155.1"/>
    <property type="molecule type" value="Genomic_DNA"/>
</dbReference>
<dbReference type="Proteomes" id="UP001221898">
    <property type="component" value="Unassembled WGS sequence"/>
</dbReference>
<dbReference type="Pfam" id="PF02434">
    <property type="entry name" value="Fringe"/>
    <property type="match status" value="1"/>
</dbReference>
<evidence type="ECO:0000256" key="16">
    <source>
        <dbReference type="ARBA" id="ARBA00023211"/>
    </source>
</evidence>
<evidence type="ECO:0000256" key="20">
    <source>
        <dbReference type="ARBA" id="ARBA00043065"/>
    </source>
</evidence>
<evidence type="ECO:0000256" key="22">
    <source>
        <dbReference type="ARBA" id="ARBA00059245"/>
    </source>
</evidence>
<gene>
    <name evidence="26" type="ORF">AAFF_G00270610</name>
</gene>
<comment type="catalytic activity">
    <reaction evidence="21">
        <text>an N-acetyl-alpha-D-galactosaminyl derivative + UDP-alpha-D-galactose = a beta-D-galactosyl-(1-&gt;3)-N-acetyl-alpha-D-galactosaminyl derivative + UDP + H(+)</text>
        <dbReference type="Rhea" id="RHEA:15621"/>
        <dbReference type="ChEBI" id="CHEBI:15378"/>
        <dbReference type="ChEBI" id="CHEBI:28257"/>
        <dbReference type="ChEBI" id="CHEBI:58223"/>
        <dbReference type="ChEBI" id="CHEBI:66914"/>
        <dbReference type="ChEBI" id="CHEBI:133470"/>
        <dbReference type="EC" id="2.4.1.122"/>
    </reaction>
</comment>
<feature type="domain" description="Fringe-like glycosyltransferase" evidence="25">
    <location>
        <begin position="73"/>
        <end position="239"/>
    </location>
</feature>
<comment type="caution">
    <text evidence="26">The sequence shown here is derived from an EMBL/GenBank/DDBJ whole genome shotgun (WGS) entry which is preliminary data.</text>
</comment>
<evidence type="ECO:0000256" key="8">
    <source>
        <dbReference type="ARBA" id="ARBA00022679"/>
    </source>
</evidence>
<evidence type="ECO:0000256" key="11">
    <source>
        <dbReference type="ARBA" id="ARBA00022741"/>
    </source>
</evidence>
<evidence type="ECO:0000256" key="9">
    <source>
        <dbReference type="ARBA" id="ARBA00022692"/>
    </source>
</evidence>
<evidence type="ECO:0000256" key="24">
    <source>
        <dbReference type="SAM" id="SignalP"/>
    </source>
</evidence>
<organism evidence="26 27">
    <name type="scientific">Aldrovandia affinis</name>
    <dbReference type="NCBI Taxonomy" id="143900"/>
    <lineage>
        <taxon>Eukaryota</taxon>
        <taxon>Metazoa</taxon>
        <taxon>Chordata</taxon>
        <taxon>Craniata</taxon>
        <taxon>Vertebrata</taxon>
        <taxon>Euteleostomi</taxon>
        <taxon>Actinopterygii</taxon>
        <taxon>Neopterygii</taxon>
        <taxon>Teleostei</taxon>
        <taxon>Notacanthiformes</taxon>
        <taxon>Halosauridae</taxon>
        <taxon>Aldrovandia</taxon>
    </lineage>
</organism>
<feature type="signal peptide" evidence="24">
    <location>
        <begin position="1"/>
        <end position="15"/>
    </location>
</feature>
<evidence type="ECO:0000256" key="1">
    <source>
        <dbReference type="ARBA" id="ARBA00001936"/>
    </source>
</evidence>
<dbReference type="GO" id="GO:0046872">
    <property type="term" value="F:metal ion binding"/>
    <property type="evidence" value="ECO:0007669"/>
    <property type="project" value="UniProtKB-KW"/>
</dbReference>
<protein>
    <recommendedName>
        <fullName evidence="17">Glycoprotein-N-acetylgalactosamine 3-beta-galactosyltransferase 1</fullName>
        <ecNumber evidence="6">2.4.1.122</ecNumber>
    </recommendedName>
    <alternativeName>
        <fullName evidence="19">Core 1 O-glycan T-synthase</fullName>
    </alternativeName>
    <alternativeName>
        <fullName evidence="20">Core 1 UDP-galactose:N-acetylgalactosamine-alpha-R beta 1,3-galactosyltransferase 1</fullName>
    </alternativeName>
    <alternativeName>
        <fullName evidence="18">Core 1 beta1,3-galactosyltransferase 1</fullName>
    </alternativeName>
</protein>
<feature type="chain" id="PRO_5042256300" description="Glycoprotein-N-acetylgalactosamine 3-beta-galactosyltransferase 1" evidence="24">
    <location>
        <begin position="16"/>
        <end position="299"/>
    </location>
</feature>
<dbReference type="GO" id="GO:0001525">
    <property type="term" value="P:angiogenesis"/>
    <property type="evidence" value="ECO:0007669"/>
    <property type="project" value="UniProtKB-ARBA"/>
</dbReference>
<comment type="subcellular location">
    <subcellularLocation>
        <location evidence="2">Membrane</location>
        <topology evidence="2">Single-pass type II membrane protein</topology>
    </subcellularLocation>
</comment>
<evidence type="ECO:0000256" key="18">
    <source>
        <dbReference type="ARBA" id="ARBA00041226"/>
    </source>
</evidence>
<evidence type="ECO:0000256" key="13">
    <source>
        <dbReference type="ARBA" id="ARBA00022989"/>
    </source>
</evidence>
<evidence type="ECO:0000256" key="19">
    <source>
        <dbReference type="ARBA" id="ARBA00042009"/>
    </source>
</evidence>
<dbReference type="GO" id="GO:0000166">
    <property type="term" value="F:nucleotide binding"/>
    <property type="evidence" value="ECO:0007669"/>
    <property type="project" value="UniProtKB-KW"/>
</dbReference>
<keyword evidence="27" id="KW-1185">Reference proteome</keyword>
<keyword evidence="10" id="KW-0479">Metal-binding</keyword>
<keyword evidence="11" id="KW-0547">Nucleotide-binding</keyword>
<evidence type="ECO:0000256" key="12">
    <source>
        <dbReference type="ARBA" id="ARBA00022968"/>
    </source>
</evidence>
<evidence type="ECO:0000256" key="23">
    <source>
        <dbReference type="SAM" id="MobiDB-lite"/>
    </source>
</evidence>
<evidence type="ECO:0000256" key="6">
    <source>
        <dbReference type="ARBA" id="ARBA00012557"/>
    </source>
</evidence>
<dbReference type="PANTHER" id="PTHR23033:SF13">
    <property type="entry name" value="GLYCOPROTEIN-N-ACETYLGALACTOSAMINE 3-BETA-GALACTOSYLTRANSFERASE 1"/>
    <property type="match status" value="1"/>
</dbReference>
<evidence type="ECO:0000256" key="5">
    <source>
        <dbReference type="ARBA" id="ARBA00011748"/>
    </source>
</evidence>
<keyword evidence="24" id="KW-0732">Signal</keyword>
<keyword evidence="12" id="KW-0735">Signal-anchor</keyword>
<comment type="function">
    <text evidence="22">Glycosyltransferase that generates the core 1 O-glycan Gal-beta1-3GalNAc-alpha1-Ser/Thr (T antigen), which is a precursor for many extended O-glycans in glycoproteins.</text>
</comment>
<keyword evidence="14" id="KW-0472">Membrane</keyword>
<dbReference type="PANTHER" id="PTHR23033">
    <property type="entry name" value="BETA1,3-GALACTOSYLTRANSFERASE"/>
    <property type="match status" value="1"/>
</dbReference>
<feature type="compositionally biased region" description="Low complexity" evidence="23">
    <location>
        <begin position="265"/>
        <end position="279"/>
    </location>
</feature>
<comment type="subunit">
    <text evidence="5">Homodimer; disulfide-linked.</text>
</comment>
<dbReference type="GO" id="GO:0016020">
    <property type="term" value="C:membrane"/>
    <property type="evidence" value="ECO:0007669"/>
    <property type="project" value="UniProtKB-SubCell"/>
</dbReference>
<dbReference type="InterPro" id="IPR026050">
    <property type="entry name" value="C1GALT1/C1GALT1_chp1"/>
</dbReference>
<dbReference type="Gene3D" id="3.90.550.50">
    <property type="match status" value="1"/>
</dbReference>
<reference evidence="26" key="1">
    <citation type="journal article" date="2023" name="Science">
        <title>Genome structures resolve the early diversification of teleost fishes.</title>
        <authorList>
            <person name="Parey E."/>
            <person name="Louis A."/>
            <person name="Montfort J."/>
            <person name="Bouchez O."/>
            <person name="Roques C."/>
            <person name="Iampietro C."/>
            <person name="Lluch J."/>
            <person name="Castinel A."/>
            <person name="Donnadieu C."/>
            <person name="Desvignes T."/>
            <person name="Floi Bucao C."/>
            <person name="Jouanno E."/>
            <person name="Wen M."/>
            <person name="Mejri S."/>
            <person name="Dirks R."/>
            <person name="Jansen H."/>
            <person name="Henkel C."/>
            <person name="Chen W.J."/>
            <person name="Zahm M."/>
            <person name="Cabau C."/>
            <person name="Klopp C."/>
            <person name="Thompson A.W."/>
            <person name="Robinson-Rechavi M."/>
            <person name="Braasch I."/>
            <person name="Lecointre G."/>
            <person name="Bobe J."/>
            <person name="Postlethwait J.H."/>
            <person name="Berthelot C."/>
            <person name="Roest Crollius H."/>
            <person name="Guiguen Y."/>
        </authorList>
    </citation>
    <scope>NUCLEOTIDE SEQUENCE</scope>
    <source>
        <strain evidence="26">NC1722</strain>
    </source>
</reference>
<evidence type="ECO:0000313" key="26">
    <source>
        <dbReference type="EMBL" id="KAJ8373155.1"/>
    </source>
</evidence>
<evidence type="ECO:0000313" key="27">
    <source>
        <dbReference type="Proteomes" id="UP001221898"/>
    </source>
</evidence>
<dbReference type="InterPro" id="IPR003378">
    <property type="entry name" value="Fringe-like_glycosylTrfase"/>
</dbReference>
<keyword evidence="7" id="KW-0328">Glycosyltransferase</keyword>
<keyword evidence="13" id="KW-1133">Transmembrane helix</keyword>
<comment type="cofactor">
    <cofactor evidence="1">
        <name>Mn(2+)</name>
        <dbReference type="ChEBI" id="CHEBI:29035"/>
    </cofactor>
</comment>
<dbReference type="GO" id="GO:0016263">
    <property type="term" value="F:glycoprotein-N-acetylgalactosamine 3-beta-galactosyltransferase activity"/>
    <property type="evidence" value="ECO:0007669"/>
    <property type="project" value="UniProtKB-EC"/>
</dbReference>
<evidence type="ECO:0000256" key="4">
    <source>
        <dbReference type="ARBA" id="ARBA00006462"/>
    </source>
</evidence>
<comment type="similarity">
    <text evidence="4">Belongs to the glycosyltransferase 31 family. Beta3-Gal-T subfamily.</text>
</comment>
<evidence type="ECO:0000256" key="17">
    <source>
        <dbReference type="ARBA" id="ARBA00040898"/>
    </source>
</evidence>
<dbReference type="FunFam" id="3.90.550.50:FF:000007">
    <property type="entry name" value="Glycoprotein-N-acetylgalactosamine 3-beta-galactosyltransferase 1"/>
    <property type="match status" value="1"/>
</dbReference>
<evidence type="ECO:0000256" key="15">
    <source>
        <dbReference type="ARBA" id="ARBA00023157"/>
    </source>
</evidence>
<evidence type="ECO:0000256" key="14">
    <source>
        <dbReference type="ARBA" id="ARBA00023136"/>
    </source>
</evidence>
<keyword evidence="15" id="KW-1015">Disulfide bond</keyword>
<sequence length="299" mass="33924">MKYLTILCFIGGLWSGFHLIDLCLNHIPENTDWRTAFLSNYLNVTSKAAIMPRHSHPDEDRGQAVALSKKVRILCWVMTAPNNLQSRAQHTRNTWTRHCDTVLFMSSVADPDFPTVGLNVTEGRDQLYWKTIRAFQYIHRHHLHRADWFLKADDDTFVVLENLRFLLANHDRDEPVYFGRRFHPFVRQGYMSGGAGYVLSREALRRFVDAFGAGRCGHSSSVEDVALGTCMEALSVRAGDSRDRNKRETFHAFPPDHYVVRKAPRTNAPGTGATTTTPPRKVPAAVRTLPSPFTTCRPG</sequence>
<keyword evidence="8" id="KW-0808">Transferase</keyword>
<keyword evidence="16" id="KW-0464">Manganese</keyword>
<evidence type="ECO:0000256" key="21">
    <source>
        <dbReference type="ARBA" id="ARBA00048842"/>
    </source>
</evidence>
<comment type="pathway">
    <text evidence="3">Protein modification; protein glycosylation.</text>
</comment>
<accession>A0AAD7RBN1</accession>
<name>A0AAD7RBN1_9TELE</name>
<evidence type="ECO:0000256" key="7">
    <source>
        <dbReference type="ARBA" id="ARBA00022676"/>
    </source>
</evidence>
<evidence type="ECO:0000259" key="25">
    <source>
        <dbReference type="Pfam" id="PF02434"/>
    </source>
</evidence>
<evidence type="ECO:0000256" key="3">
    <source>
        <dbReference type="ARBA" id="ARBA00004922"/>
    </source>
</evidence>